<dbReference type="Proteomes" id="UP000676409">
    <property type="component" value="Chromosome"/>
</dbReference>
<keyword evidence="4 7" id="KW-1133">Transmembrane helix</keyword>
<keyword evidence="3 7" id="KW-0812">Transmembrane</keyword>
<dbReference type="Pfam" id="PF04610">
    <property type="entry name" value="TrbL"/>
    <property type="match status" value="1"/>
</dbReference>
<evidence type="ECO:0000313" key="8">
    <source>
        <dbReference type="EMBL" id="QUD89812.1"/>
    </source>
</evidence>
<reference evidence="8" key="1">
    <citation type="submission" date="2021-04" db="EMBL/GenBank/DDBJ databases">
        <title>The complete genome sequence of Caulobacter sp. S6.</title>
        <authorList>
            <person name="Tang Y."/>
            <person name="Ouyang W."/>
            <person name="Liu Q."/>
            <person name="Huang B."/>
            <person name="Guo Z."/>
            <person name="Lei P."/>
        </authorList>
    </citation>
    <scope>NUCLEOTIDE SEQUENCE</scope>
    <source>
        <strain evidence="8">S6</strain>
    </source>
</reference>
<dbReference type="RefSeq" id="WP_211939864.1">
    <property type="nucleotide sequence ID" value="NZ_CP073078.1"/>
</dbReference>
<keyword evidence="9" id="KW-1185">Reference proteome</keyword>
<comment type="similarity">
    <text evidence="2">Belongs to the TrbL/VirB6 family.</text>
</comment>
<dbReference type="InterPro" id="IPR007688">
    <property type="entry name" value="Conjugal_tfr_TrbL/VirB6"/>
</dbReference>
<proteinExistence type="inferred from homology"/>
<comment type="subcellular location">
    <subcellularLocation>
        <location evidence="1">Membrane</location>
        <topology evidence="1">Multi-pass membrane protein</topology>
    </subcellularLocation>
</comment>
<sequence length="391" mass="39678">MSSACAVPAADAPLVRSLLSQSDCHVRELVHSGYASLFQGSGGLAPALTTLMTLFVALIGYQLMLGRMELRVGEVTLAAIKLAAVTAFASQWDNYQALVFTSLFDGPAQIATAMLRSIGDNPGDIFDGLQAAIDALTAASAAYSQHAGLAAAVLVGGGGFASTALTAAAGLLLLSSLGVVLAAKIVLGVLLAVGPIFIALALFDATRGLFEGWLRAALGFAFAPLSAMLLLAVILSILEPNLTQLAELRAKGDFSLAPVYSILTLSIVFAAVTAGSIAASAIVFGGFRLPAKAWPGRSPAPAAPAVQRAQADPAASRSTRLAAVVSAQVRREQIFVSDRHATAGASSTIGGIGAASAAGRGAAPAPFAEPRLGQAPRRRAAPRTSGPRRAN</sequence>
<gene>
    <name evidence="8" type="ORF">KCG34_08060</name>
</gene>
<feature type="transmembrane region" description="Helical" evidence="7">
    <location>
        <begin position="180"/>
        <end position="203"/>
    </location>
</feature>
<evidence type="ECO:0000256" key="3">
    <source>
        <dbReference type="ARBA" id="ARBA00022692"/>
    </source>
</evidence>
<dbReference type="GO" id="GO:0016020">
    <property type="term" value="C:membrane"/>
    <property type="evidence" value="ECO:0007669"/>
    <property type="project" value="UniProtKB-SubCell"/>
</dbReference>
<protein>
    <submittedName>
        <fullName evidence="8">Type IV secretion system protein</fullName>
    </submittedName>
</protein>
<keyword evidence="5 7" id="KW-0472">Membrane</keyword>
<evidence type="ECO:0000256" key="6">
    <source>
        <dbReference type="SAM" id="MobiDB-lite"/>
    </source>
</evidence>
<dbReference type="KEGG" id="caul:KCG34_08060"/>
<dbReference type="AlphaFoldDB" id="A0A975G3C4"/>
<evidence type="ECO:0000256" key="7">
    <source>
        <dbReference type="SAM" id="Phobius"/>
    </source>
</evidence>
<dbReference type="EMBL" id="CP073078">
    <property type="protein sequence ID" value="QUD89812.1"/>
    <property type="molecule type" value="Genomic_DNA"/>
</dbReference>
<organism evidence="8 9">
    <name type="scientific">Phenylobacterium montanum</name>
    <dbReference type="NCBI Taxonomy" id="2823693"/>
    <lineage>
        <taxon>Bacteria</taxon>
        <taxon>Pseudomonadati</taxon>
        <taxon>Pseudomonadota</taxon>
        <taxon>Alphaproteobacteria</taxon>
        <taxon>Caulobacterales</taxon>
        <taxon>Caulobacteraceae</taxon>
        <taxon>Phenylobacterium</taxon>
    </lineage>
</organism>
<feature type="transmembrane region" description="Helical" evidence="7">
    <location>
        <begin position="149"/>
        <end position="174"/>
    </location>
</feature>
<accession>A0A975G3C4</accession>
<dbReference type="GO" id="GO:0030255">
    <property type="term" value="P:protein secretion by the type IV secretion system"/>
    <property type="evidence" value="ECO:0007669"/>
    <property type="project" value="InterPro"/>
</dbReference>
<feature type="transmembrane region" description="Helical" evidence="7">
    <location>
        <begin position="258"/>
        <end position="287"/>
    </location>
</feature>
<feature type="transmembrane region" description="Helical" evidence="7">
    <location>
        <begin position="44"/>
        <end position="61"/>
    </location>
</feature>
<evidence type="ECO:0000256" key="5">
    <source>
        <dbReference type="ARBA" id="ARBA00023136"/>
    </source>
</evidence>
<evidence type="ECO:0000256" key="4">
    <source>
        <dbReference type="ARBA" id="ARBA00022989"/>
    </source>
</evidence>
<evidence type="ECO:0000256" key="2">
    <source>
        <dbReference type="ARBA" id="ARBA00007802"/>
    </source>
</evidence>
<feature type="region of interest" description="Disordered" evidence="6">
    <location>
        <begin position="354"/>
        <end position="391"/>
    </location>
</feature>
<feature type="compositionally biased region" description="Low complexity" evidence="6">
    <location>
        <begin position="354"/>
        <end position="366"/>
    </location>
</feature>
<evidence type="ECO:0000256" key="1">
    <source>
        <dbReference type="ARBA" id="ARBA00004141"/>
    </source>
</evidence>
<name>A0A975G3C4_9CAUL</name>
<feature type="transmembrane region" description="Helical" evidence="7">
    <location>
        <begin position="215"/>
        <end position="238"/>
    </location>
</feature>
<evidence type="ECO:0000313" key="9">
    <source>
        <dbReference type="Proteomes" id="UP000676409"/>
    </source>
</evidence>